<dbReference type="PIRSF" id="PIRSF017082">
    <property type="entry name" value="YflP"/>
    <property type="match status" value="1"/>
</dbReference>
<organism evidence="3">
    <name type="scientific">uncultured delta proteobacterium</name>
    <dbReference type="NCBI Taxonomy" id="34034"/>
    <lineage>
        <taxon>Bacteria</taxon>
        <taxon>Deltaproteobacteria</taxon>
        <taxon>environmental samples</taxon>
    </lineage>
</organism>
<dbReference type="EMBL" id="FLUQ01000004">
    <property type="protein sequence ID" value="SBW08651.1"/>
    <property type="molecule type" value="Genomic_DNA"/>
</dbReference>
<reference evidence="3" key="1">
    <citation type="submission" date="2016-04" db="EMBL/GenBank/DDBJ databases">
        <authorList>
            <person name="Evans L.H."/>
            <person name="Alamgir A."/>
            <person name="Owens N."/>
            <person name="Weber N.D."/>
            <person name="Virtaneva K."/>
            <person name="Barbian K."/>
            <person name="Babar A."/>
            <person name="Rosenke K."/>
        </authorList>
    </citation>
    <scope>NUCLEOTIDE SEQUENCE</scope>
    <source>
        <strain evidence="3">86</strain>
    </source>
</reference>
<dbReference type="Gene3D" id="3.40.190.10">
    <property type="entry name" value="Periplasmic binding protein-like II"/>
    <property type="match status" value="1"/>
</dbReference>
<evidence type="ECO:0008006" key="4">
    <source>
        <dbReference type="Google" id="ProtNLM"/>
    </source>
</evidence>
<gene>
    <name evidence="3" type="ORF">KL86DPRO_40150</name>
</gene>
<accession>A0A212KAB5</accession>
<protein>
    <recommendedName>
        <fullName evidence="4">Tripartite tricarboxylate transporter substrate binding protein</fullName>
    </recommendedName>
</protein>
<feature type="signal peptide" evidence="2">
    <location>
        <begin position="1"/>
        <end position="25"/>
    </location>
</feature>
<evidence type="ECO:0000313" key="3">
    <source>
        <dbReference type="EMBL" id="SBW08651.1"/>
    </source>
</evidence>
<dbReference type="Gene3D" id="3.40.190.150">
    <property type="entry name" value="Bordetella uptake gene, domain 1"/>
    <property type="match status" value="1"/>
</dbReference>
<evidence type="ECO:0000256" key="2">
    <source>
        <dbReference type="SAM" id="SignalP"/>
    </source>
</evidence>
<dbReference type="PANTHER" id="PTHR42928">
    <property type="entry name" value="TRICARBOXYLATE-BINDING PROTEIN"/>
    <property type="match status" value="1"/>
</dbReference>
<dbReference type="InterPro" id="IPR042100">
    <property type="entry name" value="Bug_dom1"/>
</dbReference>
<sequence>MKKFFCSLALVLSAIVLVMPNTAAAAAQKAWPAQPVEFVVPANPGGDTDINCRVFLKYLEKELGQSMVVVNMAGAAGAVGMNNVRQAKPNGYRALFYHSGALIGQIMEFIDFSITGAFEVAAMPVIDKSNCFGANAKAPYNNIKELVAYAKANPGKVSFATESGSFTHLHVLALEEAAGIKFNIADAGTASEKITALLGGRIDIIGTQYGLIKGYIQNKEFKCLGILSDQKLAGAEDVHTFAEDGYNLVFDKFFYVAFPKGTPKEVIDTFNAAAKKVAENPDYIADCKKNFVNANYMTPEASVKYINDQDANYRKYEKALTGK</sequence>
<dbReference type="InterPro" id="IPR005064">
    <property type="entry name" value="BUG"/>
</dbReference>
<comment type="similarity">
    <text evidence="1">Belongs to the UPF0065 (bug) family.</text>
</comment>
<feature type="chain" id="PRO_5012623181" description="Tripartite tricarboxylate transporter substrate binding protein" evidence="2">
    <location>
        <begin position="26"/>
        <end position="323"/>
    </location>
</feature>
<dbReference type="PANTHER" id="PTHR42928:SF5">
    <property type="entry name" value="BLR1237 PROTEIN"/>
    <property type="match status" value="1"/>
</dbReference>
<proteinExistence type="inferred from homology"/>
<name>A0A212KAB5_9DELT</name>
<keyword evidence="2" id="KW-0732">Signal</keyword>
<dbReference type="AlphaFoldDB" id="A0A212KAB5"/>
<dbReference type="Pfam" id="PF03401">
    <property type="entry name" value="TctC"/>
    <property type="match status" value="1"/>
</dbReference>
<dbReference type="SUPFAM" id="SSF53850">
    <property type="entry name" value="Periplasmic binding protein-like II"/>
    <property type="match status" value="1"/>
</dbReference>
<evidence type="ECO:0000256" key="1">
    <source>
        <dbReference type="ARBA" id="ARBA00006987"/>
    </source>
</evidence>
<dbReference type="CDD" id="cd07012">
    <property type="entry name" value="PBP2_Bug_TTT"/>
    <property type="match status" value="1"/>
</dbReference>